<organism evidence="8 9">
    <name type="scientific">Alteraurantiacibacter aquimixticola</name>
    <dbReference type="NCBI Taxonomy" id="2489173"/>
    <lineage>
        <taxon>Bacteria</taxon>
        <taxon>Pseudomonadati</taxon>
        <taxon>Pseudomonadota</taxon>
        <taxon>Alphaproteobacteria</taxon>
        <taxon>Sphingomonadales</taxon>
        <taxon>Erythrobacteraceae</taxon>
        <taxon>Alteraurantiacibacter</taxon>
    </lineage>
</organism>
<dbReference type="GO" id="GO:0005829">
    <property type="term" value="C:cytosol"/>
    <property type="evidence" value="ECO:0007669"/>
    <property type="project" value="TreeGrafter"/>
</dbReference>
<keyword evidence="9" id="KW-1185">Reference proteome</keyword>
<accession>A0A4V4U8S5</accession>
<feature type="modified residue" description="4-aspartylphosphate" evidence="6">
    <location>
        <position position="52"/>
    </location>
</feature>
<evidence type="ECO:0000313" key="9">
    <source>
        <dbReference type="Proteomes" id="UP000309389"/>
    </source>
</evidence>
<feature type="domain" description="Response regulatory" evidence="7">
    <location>
        <begin position="3"/>
        <end position="118"/>
    </location>
</feature>
<dbReference type="PANTHER" id="PTHR48111">
    <property type="entry name" value="REGULATOR OF RPOS"/>
    <property type="match status" value="1"/>
</dbReference>
<dbReference type="PROSITE" id="PS50110">
    <property type="entry name" value="RESPONSE_REGULATORY"/>
    <property type="match status" value="1"/>
</dbReference>
<dbReference type="Gene3D" id="3.40.50.2300">
    <property type="match status" value="1"/>
</dbReference>
<keyword evidence="1 6" id="KW-0597">Phosphoprotein</keyword>
<dbReference type="SUPFAM" id="SSF52172">
    <property type="entry name" value="CheY-like"/>
    <property type="match status" value="1"/>
</dbReference>
<name>A0A4V4U8S5_9SPHN</name>
<keyword evidence="5" id="KW-0804">Transcription</keyword>
<keyword evidence="3" id="KW-0805">Transcription regulation</keyword>
<dbReference type="RefSeq" id="WP_136694471.1">
    <property type="nucleotide sequence ID" value="NZ_SSHH01000004.1"/>
</dbReference>
<evidence type="ECO:0000256" key="5">
    <source>
        <dbReference type="ARBA" id="ARBA00023163"/>
    </source>
</evidence>
<evidence type="ECO:0000256" key="3">
    <source>
        <dbReference type="ARBA" id="ARBA00023015"/>
    </source>
</evidence>
<dbReference type="GO" id="GO:0032993">
    <property type="term" value="C:protein-DNA complex"/>
    <property type="evidence" value="ECO:0007669"/>
    <property type="project" value="TreeGrafter"/>
</dbReference>
<dbReference type="InterPro" id="IPR001789">
    <property type="entry name" value="Sig_transdc_resp-reg_receiver"/>
</dbReference>
<dbReference type="CDD" id="cd17574">
    <property type="entry name" value="REC_OmpR"/>
    <property type="match status" value="1"/>
</dbReference>
<dbReference type="PANTHER" id="PTHR48111:SF1">
    <property type="entry name" value="TWO-COMPONENT RESPONSE REGULATOR ORR33"/>
    <property type="match status" value="1"/>
</dbReference>
<proteinExistence type="predicted"/>
<dbReference type="InterPro" id="IPR039420">
    <property type="entry name" value="WalR-like"/>
</dbReference>
<keyword evidence="4" id="KW-0238">DNA-binding</keyword>
<evidence type="ECO:0000256" key="1">
    <source>
        <dbReference type="ARBA" id="ARBA00022553"/>
    </source>
</evidence>
<dbReference type="GO" id="GO:0000976">
    <property type="term" value="F:transcription cis-regulatory region binding"/>
    <property type="evidence" value="ECO:0007669"/>
    <property type="project" value="TreeGrafter"/>
</dbReference>
<evidence type="ECO:0000259" key="7">
    <source>
        <dbReference type="PROSITE" id="PS50110"/>
    </source>
</evidence>
<dbReference type="InterPro" id="IPR011006">
    <property type="entry name" value="CheY-like_superfamily"/>
</dbReference>
<evidence type="ECO:0000256" key="6">
    <source>
        <dbReference type="PROSITE-ProRule" id="PRU00169"/>
    </source>
</evidence>
<dbReference type="EMBL" id="SSHH01000004">
    <property type="protein sequence ID" value="TIX48897.1"/>
    <property type="molecule type" value="Genomic_DNA"/>
</dbReference>
<dbReference type="GO" id="GO:0006355">
    <property type="term" value="P:regulation of DNA-templated transcription"/>
    <property type="evidence" value="ECO:0007669"/>
    <property type="project" value="TreeGrafter"/>
</dbReference>
<keyword evidence="2" id="KW-0902">Two-component regulatory system</keyword>
<dbReference type="GO" id="GO:0000156">
    <property type="term" value="F:phosphorelay response regulator activity"/>
    <property type="evidence" value="ECO:0007669"/>
    <property type="project" value="TreeGrafter"/>
</dbReference>
<gene>
    <name evidence="8" type="ORF">E5222_14240</name>
</gene>
<protein>
    <submittedName>
        <fullName evidence="8">Response regulator transcription factor</fullName>
    </submittedName>
</protein>
<evidence type="ECO:0000256" key="2">
    <source>
        <dbReference type="ARBA" id="ARBA00023012"/>
    </source>
</evidence>
<evidence type="ECO:0000313" key="8">
    <source>
        <dbReference type="EMBL" id="TIX48897.1"/>
    </source>
</evidence>
<reference evidence="8 9" key="1">
    <citation type="submission" date="2019-04" db="EMBL/GenBank/DDBJ databases">
        <title>Altererythrobacter aquimixticola sp. nov., isolated from sediment of junction between the ocean and a freshwater spring.</title>
        <authorList>
            <person name="Yoon J.-H."/>
        </authorList>
    </citation>
    <scope>NUCLEOTIDE SEQUENCE [LARGE SCALE GENOMIC DNA]</scope>
    <source>
        <strain evidence="8 9">SSKS-13</strain>
    </source>
</reference>
<dbReference type="OrthoDB" id="9786548at2"/>
<dbReference type="SMART" id="SM00448">
    <property type="entry name" value="REC"/>
    <property type="match status" value="1"/>
</dbReference>
<comment type="caution">
    <text evidence="8">The sequence shown here is derived from an EMBL/GenBank/DDBJ whole genome shotgun (WGS) entry which is preliminary data.</text>
</comment>
<evidence type="ECO:0000256" key="4">
    <source>
        <dbReference type="ARBA" id="ARBA00023125"/>
    </source>
</evidence>
<dbReference type="Pfam" id="PF00072">
    <property type="entry name" value="Response_reg"/>
    <property type="match status" value="1"/>
</dbReference>
<sequence>MARIIIADDDEFFVDLVRAVLEPLGHVVGALPDGVDVKAVVKNKQPDLLILDCSMPGKAGIIALREVRSTPGIDVPVMMLTGRAAREDEMIAYQAGADDYLYKPVDPEKLIVHVEALLPPGLRRAG</sequence>
<dbReference type="Proteomes" id="UP000309389">
    <property type="component" value="Unassembled WGS sequence"/>
</dbReference>
<dbReference type="AlphaFoldDB" id="A0A4V4U8S5"/>